<keyword evidence="5" id="KW-0378">Hydrolase</keyword>
<feature type="compositionally biased region" description="Basic and acidic residues" evidence="2">
    <location>
        <begin position="374"/>
        <end position="388"/>
    </location>
</feature>
<dbReference type="Proteomes" id="UP000199515">
    <property type="component" value="Unassembled WGS sequence"/>
</dbReference>
<name>A0A1H3NPA3_9PSEU</name>
<evidence type="ECO:0000256" key="2">
    <source>
        <dbReference type="SAM" id="MobiDB-lite"/>
    </source>
</evidence>
<dbReference type="InterPro" id="IPR002711">
    <property type="entry name" value="HNH"/>
</dbReference>
<proteinExistence type="inferred from homology"/>
<gene>
    <name evidence="5" type="ORF">SAMN05421504_107371</name>
</gene>
<sequence>MDLLLLNKMTRAELLSKVVSAEAERSRLDALKLRGVALLADSSAGSIRSVIGELAFALSMTKSSAGKLITVARDVTRRLPGVLGLMEAGKLDYGKAAQVSSALSWLSDDMVGAVDAILVERLVGKDPRGVRRCANKLAAQVDPEGLERRAAQKRAARRVTLTHQDAGSARLSVEGPAEKCAAAYTRIDRLARKLSVSDRSRTLEQLRADVMMDLCLSGTDGIQERAEIFVYIDYLTLAGVREDPGFLAGHGPIPAATARDIAAGSHSVLRRLITDPATGQPTDLGRSRYRPNKALDEFVRVRDQECRAPGCTRPAQVCQLDHTEDWAAKEGETNENNLASLCQDDHKLKDEPGWRYALGGDATLTVTTPTGDRYSTKLEPLHEPRYTDEQPPPGSVGKHAA</sequence>
<protein>
    <submittedName>
        <fullName evidence="5">HNH endonuclease</fullName>
    </submittedName>
</protein>
<dbReference type="AlphaFoldDB" id="A0A1H3NPA3"/>
<reference evidence="5 6" key="1">
    <citation type="submission" date="2016-10" db="EMBL/GenBank/DDBJ databases">
        <authorList>
            <person name="de Groot N.N."/>
        </authorList>
    </citation>
    <scope>NUCLEOTIDE SEQUENCE [LARGE SCALE GENOMIC DNA]</scope>
    <source>
        <strain evidence="5 6">CPCC 202699</strain>
    </source>
</reference>
<feature type="region of interest" description="Disordered" evidence="2">
    <location>
        <begin position="367"/>
        <end position="401"/>
    </location>
</feature>
<dbReference type="STRING" id="589385.SAMN05421504_107371"/>
<dbReference type="GO" id="GO:0008270">
    <property type="term" value="F:zinc ion binding"/>
    <property type="evidence" value="ECO:0007669"/>
    <property type="project" value="InterPro"/>
</dbReference>
<feature type="domain" description="DUF222" evidence="4">
    <location>
        <begin position="18"/>
        <end position="303"/>
    </location>
</feature>
<comment type="similarity">
    <text evidence="1">Belongs to the Rv1128c/1148c/1588c/1702c/1945/3466 family.</text>
</comment>
<dbReference type="CDD" id="cd00085">
    <property type="entry name" value="HNHc"/>
    <property type="match status" value="1"/>
</dbReference>
<dbReference type="Pfam" id="PF02720">
    <property type="entry name" value="DUF222"/>
    <property type="match status" value="1"/>
</dbReference>
<keyword evidence="5" id="KW-0540">Nuclease</keyword>
<feature type="domain" description="HNH" evidence="3">
    <location>
        <begin position="310"/>
        <end position="349"/>
    </location>
</feature>
<dbReference type="EMBL" id="FNON01000007">
    <property type="protein sequence ID" value="SDY90009.1"/>
    <property type="molecule type" value="Genomic_DNA"/>
</dbReference>
<dbReference type="InterPro" id="IPR003870">
    <property type="entry name" value="DUF222"/>
</dbReference>
<evidence type="ECO:0000256" key="1">
    <source>
        <dbReference type="ARBA" id="ARBA00023450"/>
    </source>
</evidence>
<evidence type="ECO:0000313" key="5">
    <source>
        <dbReference type="EMBL" id="SDY90009.1"/>
    </source>
</evidence>
<dbReference type="GO" id="GO:0003676">
    <property type="term" value="F:nucleic acid binding"/>
    <property type="evidence" value="ECO:0007669"/>
    <property type="project" value="InterPro"/>
</dbReference>
<evidence type="ECO:0000313" key="6">
    <source>
        <dbReference type="Proteomes" id="UP000199515"/>
    </source>
</evidence>
<accession>A0A1H3NPA3</accession>
<dbReference type="OrthoDB" id="5241234at2"/>
<dbReference type="Pfam" id="PF01844">
    <property type="entry name" value="HNH"/>
    <property type="match status" value="1"/>
</dbReference>
<evidence type="ECO:0000259" key="3">
    <source>
        <dbReference type="Pfam" id="PF01844"/>
    </source>
</evidence>
<dbReference type="InterPro" id="IPR003615">
    <property type="entry name" value="HNH_nuc"/>
</dbReference>
<keyword evidence="5" id="KW-0255">Endonuclease</keyword>
<evidence type="ECO:0000259" key="4">
    <source>
        <dbReference type="Pfam" id="PF02720"/>
    </source>
</evidence>
<dbReference type="GO" id="GO:0004519">
    <property type="term" value="F:endonuclease activity"/>
    <property type="evidence" value="ECO:0007669"/>
    <property type="project" value="UniProtKB-KW"/>
</dbReference>
<keyword evidence="6" id="KW-1185">Reference proteome</keyword>
<organism evidence="5 6">
    <name type="scientific">Amycolatopsis xylanica</name>
    <dbReference type="NCBI Taxonomy" id="589385"/>
    <lineage>
        <taxon>Bacteria</taxon>
        <taxon>Bacillati</taxon>
        <taxon>Actinomycetota</taxon>
        <taxon>Actinomycetes</taxon>
        <taxon>Pseudonocardiales</taxon>
        <taxon>Pseudonocardiaceae</taxon>
        <taxon>Amycolatopsis</taxon>
    </lineage>
</organism>